<gene>
    <name evidence="9" type="ORF">ACFMB1_02705</name>
</gene>
<dbReference type="Proteomes" id="UP001596116">
    <property type="component" value="Unassembled WGS sequence"/>
</dbReference>
<evidence type="ECO:0000256" key="7">
    <source>
        <dbReference type="ARBA" id="ARBA00023136"/>
    </source>
</evidence>
<protein>
    <submittedName>
        <fullName evidence="9">AEC family transporter</fullName>
    </submittedName>
</protein>
<feature type="transmembrane region" description="Helical" evidence="8">
    <location>
        <begin position="38"/>
        <end position="57"/>
    </location>
</feature>
<dbReference type="PANTHER" id="PTHR36838">
    <property type="entry name" value="AUXIN EFFLUX CARRIER FAMILY PROTEIN"/>
    <property type="match status" value="1"/>
</dbReference>
<dbReference type="EMBL" id="JBHPON010000001">
    <property type="protein sequence ID" value="MFC6034435.1"/>
    <property type="molecule type" value="Genomic_DNA"/>
</dbReference>
<feature type="transmembrane region" description="Helical" evidence="8">
    <location>
        <begin position="257"/>
        <end position="277"/>
    </location>
</feature>
<sequence>MSAVLTIALPVFAVIAAGIFAGRAKLLSLSESDALNKFVFRFAMPCALFGLTAGASPPDAKDLAVGLSYGAGALASLTFGYVLSQRLFGVTKQEAGAHALSSTLGNAVFLGLPIALTIDGWARPFVSAMLIEGTIIIAILTALISPRKEDGHAIERALSFILGPLKNPLIMGMILGFIYSALGIHFEGPVRTFFDLLGRAAGPTALFSLGVFLATHQFPAFQSVAGRVSLIAFGKMALLPAVALTTAHFLGVSDPDYWGALALFVAVPSGVGTFVMASQYRVYMSESAAAVSFTTIISIFTISAVLVAFG</sequence>
<keyword evidence="10" id="KW-1185">Reference proteome</keyword>
<dbReference type="InterPro" id="IPR004776">
    <property type="entry name" value="Mem_transp_PIN-like"/>
</dbReference>
<evidence type="ECO:0000256" key="3">
    <source>
        <dbReference type="ARBA" id="ARBA00022448"/>
    </source>
</evidence>
<dbReference type="InterPro" id="IPR038770">
    <property type="entry name" value="Na+/solute_symporter_sf"/>
</dbReference>
<dbReference type="Gene3D" id="1.20.1530.20">
    <property type="match status" value="1"/>
</dbReference>
<organism evidence="9 10">
    <name type="scientific">Hyphococcus aureus</name>
    <dbReference type="NCBI Taxonomy" id="2666033"/>
    <lineage>
        <taxon>Bacteria</taxon>
        <taxon>Pseudomonadati</taxon>
        <taxon>Pseudomonadota</taxon>
        <taxon>Alphaproteobacteria</taxon>
        <taxon>Parvularculales</taxon>
        <taxon>Parvularculaceae</taxon>
        <taxon>Hyphococcus</taxon>
    </lineage>
</organism>
<feature type="transmembrane region" description="Helical" evidence="8">
    <location>
        <begin position="228"/>
        <end position="251"/>
    </location>
</feature>
<dbReference type="Pfam" id="PF03547">
    <property type="entry name" value="Mem_trans"/>
    <property type="match status" value="1"/>
</dbReference>
<evidence type="ECO:0000313" key="9">
    <source>
        <dbReference type="EMBL" id="MFC6034435.1"/>
    </source>
</evidence>
<keyword evidence="4" id="KW-1003">Cell membrane</keyword>
<evidence type="ECO:0000256" key="1">
    <source>
        <dbReference type="ARBA" id="ARBA00004651"/>
    </source>
</evidence>
<comment type="subcellular location">
    <subcellularLocation>
        <location evidence="1">Cell membrane</location>
        <topology evidence="1">Multi-pass membrane protein</topology>
    </subcellularLocation>
</comment>
<comment type="similarity">
    <text evidence="2">Belongs to the auxin efflux carrier (TC 2.A.69) family.</text>
</comment>
<keyword evidence="3" id="KW-0813">Transport</keyword>
<feature type="transmembrane region" description="Helical" evidence="8">
    <location>
        <begin position="6"/>
        <end position="26"/>
    </location>
</feature>
<dbReference type="PANTHER" id="PTHR36838:SF1">
    <property type="entry name" value="SLR1864 PROTEIN"/>
    <property type="match status" value="1"/>
</dbReference>
<evidence type="ECO:0000256" key="5">
    <source>
        <dbReference type="ARBA" id="ARBA00022692"/>
    </source>
</evidence>
<reference evidence="9 10" key="1">
    <citation type="submission" date="2024-09" db="EMBL/GenBank/DDBJ databases">
        <authorList>
            <person name="Zhang Z.-H."/>
        </authorList>
    </citation>
    <scope>NUCLEOTIDE SEQUENCE [LARGE SCALE GENOMIC DNA]</scope>
    <source>
        <strain evidence="9 10">HHTR114</strain>
    </source>
</reference>
<feature type="transmembrane region" description="Helical" evidence="8">
    <location>
        <begin position="289"/>
        <end position="309"/>
    </location>
</feature>
<comment type="caution">
    <text evidence="9">The sequence shown here is derived from an EMBL/GenBank/DDBJ whole genome shotgun (WGS) entry which is preliminary data.</text>
</comment>
<feature type="transmembrane region" description="Helical" evidence="8">
    <location>
        <begin position="196"/>
        <end position="216"/>
    </location>
</feature>
<evidence type="ECO:0000256" key="8">
    <source>
        <dbReference type="SAM" id="Phobius"/>
    </source>
</evidence>
<evidence type="ECO:0000256" key="2">
    <source>
        <dbReference type="ARBA" id="ARBA00010145"/>
    </source>
</evidence>
<feature type="transmembrane region" description="Helical" evidence="8">
    <location>
        <begin position="124"/>
        <end position="144"/>
    </location>
</feature>
<evidence type="ECO:0000256" key="6">
    <source>
        <dbReference type="ARBA" id="ARBA00022989"/>
    </source>
</evidence>
<keyword evidence="6 8" id="KW-1133">Transmembrane helix</keyword>
<feature type="transmembrane region" description="Helical" evidence="8">
    <location>
        <begin position="63"/>
        <end position="83"/>
    </location>
</feature>
<proteinExistence type="inferred from homology"/>
<name>A0ABW1KR77_9PROT</name>
<dbReference type="RefSeq" id="WP_379880245.1">
    <property type="nucleotide sequence ID" value="NZ_JBHPON010000001.1"/>
</dbReference>
<evidence type="ECO:0000313" key="10">
    <source>
        <dbReference type="Proteomes" id="UP001596116"/>
    </source>
</evidence>
<feature type="transmembrane region" description="Helical" evidence="8">
    <location>
        <begin position="95"/>
        <end position="118"/>
    </location>
</feature>
<accession>A0ABW1KR77</accession>
<feature type="transmembrane region" description="Helical" evidence="8">
    <location>
        <begin position="165"/>
        <end position="184"/>
    </location>
</feature>
<keyword evidence="7 8" id="KW-0472">Membrane</keyword>
<keyword evidence="5 8" id="KW-0812">Transmembrane</keyword>
<evidence type="ECO:0000256" key="4">
    <source>
        <dbReference type="ARBA" id="ARBA00022475"/>
    </source>
</evidence>